<feature type="transmembrane region" description="Helical" evidence="7">
    <location>
        <begin position="368"/>
        <end position="391"/>
    </location>
</feature>
<proteinExistence type="inferred from homology"/>
<dbReference type="OrthoDB" id="6339427at2759"/>
<dbReference type="InterPro" id="IPR020846">
    <property type="entry name" value="MFS_dom"/>
</dbReference>
<evidence type="ECO:0000256" key="4">
    <source>
        <dbReference type="ARBA" id="ARBA00022692"/>
    </source>
</evidence>
<feature type="transmembrane region" description="Helical" evidence="7">
    <location>
        <begin position="12"/>
        <end position="33"/>
    </location>
</feature>
<dbReference type="Gene3D" id="1.20.1250.20">
    <property type="entry name" value="MFS general substrate transporter like domains"/>
    <property type="match status" value="1"/>
</dbReference>
<feature type="transmembrane region" description="Helical" evidence="7">
    <location>
        <begin position="333"/>
        <end position="356"/>
    </location>
</feature>
<dbReference type="SUPFAM" id="SSF103473">
    <property type="entry name" value="MFS general substrate transporter"/>
    <property type="match status" value="1"/>
</dbReference>
<dbReference type="GO" id="GO:0022857">
    <property type="term" value="F:transmembrane transporter activity"/>
    <property type="evidence" value="ECO:0007669"/>
    <property type="project" value="InterPro"/>
</dbReference>
<evidence type="ECO:0000313" key="9">
    <source>
        <dbReference type="EMBL" id="KAF2746755.1"/>
    </source>
</evidence>
<organism evidence="9 10">
    <name type="scientific">Sporormia fimetaria CBS 119925</name>
    <dbReference type="NCBI Taxonomy" id="1340428"/>
    <lineage>
        <taxon>Eukaryota</taxon>
        <taxon>Fungi</taxon>
        <taxon>Dikarya</taxon>
        <taxon>Ascomycota</taxon>
        <taxon>Pezizomycotina</taxon>
        <taxon>Dothideomycetes</taxon>
        <taxon>Pleosporomycetidae</taxon>
        <taxon>Pleosporales</taxon>
        <taxon>Sporormiaceae</taxon>
        <taxon>Sporormia</taxon>
    </lineage>
</organism>
<evidence type="ECO:0000256" key="3">
    <source>
        <dbReference type="ARBA" id="ARBA00022448"/>
    </source>
</evidence>
<feature type="transmembrane region" description="Helical" evidence="7">
    <location>
        <begin position="301"/>
        <end position="321"/>
    </location>
</feature>
<keyword evidence="6 7" id="KW-0472">Membrane</keyword>
<protein>
    <recommendedName>
        <fullName evidence="8">Major facilitator superfamily (MFS) profile domain-containing protein</fullName>
    </recommendedName>
</protein>
<dbReference type="GO" id="GO:0015791">
    <property type="term" value="P:polyol transmembrane transport"/>
    <property type="evidence" value="ECO:0007669"/>
    <property type="project" value="UniProtKB-ARBA"/>
</dbReference>
<feature type="transmembrane region" description="Helical" evidence="7">
    <location>
        <begin position="274"/>
        <end position="294"/>
    </location>
</feature>
<accession>A0A6A6V8A0</accession>
<name>A0A6A6V8A0_9PLEO</name>
<evidence type="ECO:0000313" key="10">
    <source>
        <dbReference type="Proteomes" id="UP000799440"/>
    </source>
</evidence>
<dbReference type="Proteomes" id="UP000799440">
    <property type="component" value="Unassembled WGS sequence"/>
</dbReference>
<feature type="domain" description="Major facilitator superfamily (MFS) profile" evidence="8">
    <location>
        <begin position="1"/>
        <end position="425"/>
    </location>
</feature>
<feature type="transmembrane region" description="Helical" evidence="7">
    <location>
        <begin position="75"/>
        <end position="93"/>
    </location>
</feature>
<dbReference type="AlphaFoldDB" id="A0A6A6V8A0"/>
<keyword evidence="5 7" id="KW-1133">Transmembrane helix</keyword>
<dbReference type="InterPro" id="IPR003663">
    <property type="entry name" value="Sugar/inositol_transpt"/>
</dbReference>
<dbReference type="GO" id="GO:0016020">
    <property type="term" value="C:membrane"/>
    <property type="evidence" value="ECO:0007669"/>
    <property type="project" value="UniProtKB-SubCell"/>
</dbReference>
<dbReference type="Pfam" id="PF00083">
    <property type="entry name" value="Sugar_tr"/>
    <property type="match status" value="1"/>
</dbReference>
<dbReference type="PRINTS" id="PR00171">
    <property type="entry name" value="SUGRTRNSPORT"/>
</dbReference>
<evidence type="ECO:0000256" key="2">
    <source>
        <dbReference type="ARBA" id="ARBA00010992"/>
    </source>
</evidence>
<evidence type="ECO:0000256" key="1">
    <source>
        <dbReference type="ARBA" id="ARBA00004141"/>
    </source>
</evidence>
<dbReference type="PANTHER" id="PTHR48020">
    <property type="entry name" value="PROTON MYO-INOSITOL COTRANSPORTER"/>
    <property type="match status" value="1"/>
</dbReference>
<dbReference type="InterPro" id="IPR050814">
    <property type="entry name" value="Myo-inositol_Transporter"/>
</dbReference>
<gene>
    <name evidence="9" type="ORF">M011DRAFT_403878</name>
</gene>
<dbReference type="EMBL" id="MU006576">
    <property type="protein sequence ID" value="KAF2746755.1"/>
    <property type="molecule type" value="Genomic_DNA"/>
</dbReference>
<keyword evidence="4 7" id="KW-0812">Transmembrane</keyword>
<keyword evidence="3" id="KW-0813">Transport</keyword>
<dbReference type="InterPro" id="IPR005828">
    <property type="entry name" value="MFS_sugar_transport-like"/>
</dbReference>
<dbReference type="InterPro" id="IPR036259">
    <property type="entry name" value="MFS_trans_sf"/>
</dbReference>
<sequence>MTKRFNVVPNTWIFGFLNAAPFLIGGAVAPLISDPLQEHYLGRRGAIALACAVSVGATVGQAFSQSRGELIGCRILSGIMLAAKASAAPLLTAEVSPNHLRGKLLSTWQLSDAFGIFLGFAANLAVLDFKLAPNTTWRIQTVTVLIPTIALLFVVFLTPESPRFLMKRGRLSKALQTFRLLRPGPAEDIIGARDFVYAHFQLETECMLMESKLGKENSDRTLDDRIGQVPRAGRALLCATTVMLAQQLTGVNTILFLSATVLEQQSKTSERNGAWVGFGLGLSNFIFGLPAFYYGDSIGRATLLLLGFPFMFFFMLLLAFFDTPQGGDTQGVLFGVFGLLFMIAYSPTAGTSPFAISAEVFPLIVREVGHSLAVTVNFVLLGFVLLVFPIMSEAMGGGYRRSLGLFAALNVVAFILCFLFVPETRGRTIEELQFTFDLPTRVHIRYRTLYISKWVAMRFFLPPALKLHLWSPERVRHDPRDFEHRADFFRWGREEMQNVEARAQGDTALRQHRRRLFYPWGKARVARPRHGGDRVVVRELDELRV</sequence>
<comment type="subcellular location">
    <subcellularLocation>
        <location evidence="1">Membrane</location>
        <topology evidence="1">Multi-pass membrane protein</topology>
    </subcellularLocation>
</comment>
<reference evidence="9" key="1">
    <citation type="journal article" date="2020" name="Stud. Mycol.">
        <title>101 Dothideomycetes genomes: a test case for predicting lifestyles and emergence of pathogens.</title>
        <authorList>
            <person name="Haridas S."/>
            <person name="Albert R."/>
            <person name="Binder M."/>
            <person name="Bloem J."/>
            <person name="Labutti K."/>
            <person name="Salamov A."/>
            <person name="Andreopoulos B."/>
            <person name="Baker S."/>
            <person name="Barry K."/>
            <person name="Bills G."/>
            <person name="Bluhm B."/>
            <person name="Cannon C."/>
            <person name="Castanera R."/>
            <person name="Culley D."/>
            <person name="Daum C."/>
            <person name="Ezra D."/>
            <person name="Gonzalez J."/>
            <person name="Henrissat B."/>
            <person name="Kuo A."/>
            <person name="Liang C."/>
            <person name="Lipzen A."/>
            <person name="Lutzoni F."/>
            <person name="Magnuson J."/>
            <person name="Mondo S."/>
            <person name="Nolan M."/>
            <person name="Ohm R."/>
            <person name="Pangilinan J."/>
            <person name="Park H.-J."/>
            <person name="Ramirez L."/>
            <person name="Alfaro M."/>
            <person name="Sun H."/>
            <person name="Tritt A."/>
            <person name="Yoshinaga Y."/>
            <person name="Zwiers L.-H."/>
            <person name="Turgeon B."/>
            <person name="Goodwin S."/>
            <person name="Spatafora J."/>
            <person name="Crous P."/>
            <person name="Grigoriev I."/>
        </authorList>
    </citation>
    <scope>NUCLEOTIDE SEQUENCE</scope>
    <source>
        <strain evidence="9">CBS 119925</strain>
    </source>
</reference>
<evidence type="ECO:0000256" key="6">
    <source>
        <dbReference type="ARBA" id="ARBA00023136"/>
    </source>
</evidence>
<comment type="similarity">
    <text evidence="2">Belongs to the major facilitator superfamily. Sugar transporter (TC 2.A.1.1) family.</text>
</comment>
<evidence type="ECO:0000256" key="7">
    <source>
        <dbReference type="SAM" id="Phobius"/>
    </source>
</evidence>
<dbReference type="PROSITE" id="PS50850">
    <property type="entry name" value="MFS"/>
    <property type="match status" value="1"/>
</dbReference>
<feature type="transmembrane region" description="Helical" evidence="7">
    <location>
        <begin position="403"/>
        <end position="421"/>
    </location>
</feature>
<feature type="transmembrane region" description="Helical" evidence="7">
    <location>
        <begin position="139"/>
        <end position="158"/>
    </location>
</feature>
<dbReference type="PANTHER" id="PTHR48020:SF40">
    <property type="entry name" value="MAJOR FACILITATOR SUPERFAMILY (MFS) PROFILE DOMAIN-CONTAINING PROTEIN"/>
    <property type="match status" value="1"/>
</dbReference>
<dbReference type="GO" id="GO:0015798">
    <property type="term" value="P:myo-inositol transport"/>
    <property type="evidence" value="ECO:0007669"/>
    <property type="project" value="UniProtKB-ARBA"/>
</dbReference>
<evidence type="ECO:0000256" key="5">
    <source>
        <dbReference type="ARBA" id="ARBA00022989"/>
    </source>
</evidence>
<keyword evidence="10" id="KW-1185">Reference proteome</keyword>
<evidence type="ECO:0000259" key="8">
    <source>
        <dbReference type="PROSITE" id="PS50850"/>
    </source>
</evidence>
<feature type="transmembrane region" description="Helical" evidence="7">
    <location>
        <begin position="45"/>
        <end position="63"/>
    </location>
</feature>